<dbReference type="PANTHER" id="PTHR12231">
    <property type="entry name" value="CTX-RELATED TYPE I TRANSMEMBRANE PROTEIN"/>
    <property type="match status" value="1"/>
</dbReference>
<gene>
    <name evidence="5" type="ORF">CGI_10017109</name>
</gene>
<name>K1QNV3_MAGGI</name>
<keyword evidence="3" id="KW-0393">Immunoglobulin domain</keyword>
<organism evidence="5">
    <name type="scientific">Magallana gigas</name>
    <name type="common">Pacific oyster</name>
    <name type="synonym">Crassostrea gigas</name>
    <dbReference type="NCBI Taxonomy" id="29159"/>
    <lineage>
        <taxon>Eukaryota</taxon>
        <taxon>Metazoa</taxon>
        <taxon>Spiralia</taxon>
        <taxon>Lophotrochozoa</taxon>
        <taxon>Mollusca</taxon>
        <taxon>Bivalvia</taxon>
        <taxon>Autobranchia</taxon>
        <taxon>Pteriomorphia</taxon>
        <taxon>Ostreida</taxon>
        <taxon>Ostreoidea</taxon>
        <taxon>Ostreidae</taxon>
        <taxon>Magallana</taxon>
    </lineage>
</organism>
<dbReference type="CDD" id="cd00096">
    <property type="entry name" value="Ig"/>
    <property type="match status" value="2"/>
</dbReference>
<reference evidence="5" key="1">
    <citation type="journal article" date="2012" name="Nature">
        <title>The oyster genome reveals stress adaptation and complexity of shell formation.</title>
        <authorList>
            <person name="Zhang G."/>
            <person name="Fang X."/>
            <person name="Guo X."/>
            <person name="Li L."/>
            <person name="Luo R."/>
            <person name="Xu F."/>
            <person name="Yang P."/>
            <person name="Zhang L."/>
            <person name="Wang X."/>
            <person name="Qi H."/>
            <person name="Xiong Z."/>
            <person name="Que H."/>
            <person name="Xie Y."/>
            <person name="Holland P.W."/>
            <person name="Paps J."/>
            <person name="Zhu Y."/>
            <person name="Wu F."/>
            <person name="Chen Y."/>
            <person name="Wang J."/>
            <person name="Peng C."/>
            <person name="Meng J."/>
            <person name="Yang L."/>
            <person name="Liu J."/>
            <person name="Wen B."/>
            <person name="Zhang N."/>
            <person name="Huang Z."/>
            <person name="Zhu Q."/>
            <person name="Feng Y."/>
            <person name="Mount A."/>
            <person name="Hedgecock D."/>
            <person name="Xu Z."/>
            <person name="Liu Y."/>
            <person name="Domazet-Loso T."/>
            <person name="Du Y."/>
            <person name="Sun X."/>
            <person name="Zhang S."/>
            <person name="Liu B."/>
            <person name="Cheng P."/>
            <person name="Jiang X."/>
            <person name="Li J."/>
            <person name="Fan D."/>
            <person name="Wang W."/>
            <person name="Fu W."/>
            <person name="Wang T."/>
            <person name="Wang B."/>
            <person name="Zhang J."/>
            <person name="Peng Z."/>
            <person name="Li Y."/>
            <person name="Li N."/>
            <person name="Wang J."/>
            <person name="Chen M."/>
            <person name="He Y."/>
            <person name="Tan F."/>
            <person name="Song X."/>
            <person name="Zheng Q."/>
            <person name="Huang R."/>
            <person name="Yang H."/>
            <person name="Du X."/>
            <person name="Chen L."/>
            <person name="Yang M."/>
            <person name="Gaffney P.M."/>
            <person name="Wang S."/>
            <person name="Luo L."/>
            <person name="She Z."/>
            <person name="Ming Y."/>
            <person name="Huang W."/>
            <person name="Zhang S."/>
            <person name="Huang B."/>
            <person name="Zhang Y."/>
            <person name="Qu T."/>
            <person name="Ni P."/>
            <person name="Miao G."/>
            <person name="Wang J."/>
            <person name="Wang Q."/>
            <person name="Steinberg C.E."/>
            <person name="Wang H."/>
            <person name="Li N."/>
            <person name="Qian L."/>
            <person name="Zhang G."/>
            <person name="Li Y."/>
            <person name="Yang H."/>
            <person name="Liu X."/>
            <person name="Wang J."/>
            <person name="Yin Y."/>
            <person name="Wang J."/>
        </authorList>
    </citation>
    <scope>NUCLEOTIDE SEQUENCE [LARGE SCALE GENOMIC DNA]</scope>
    <source>
        <strain evidence="5">05x7-T-G4-1.051#20</strain>
    </source>
</reference>
<sequence>MLGKRLQYFVCFIGVALSLFYEIECRPTESIDTETIFARCGDKKTLQCLTEDGQKGCIMKNGIVESNTGKLVLESVTKNDEDLVSVIGESGSNLAYPLECERPTGFDNRYTMDSHLMINSLKKTDEGRYKCVLLNGSVISDYILKLKEEAAIPVSSEPRVSVWEYKEVSLWCNATGVPEPKVTWYVLETTNQQTEALRDIGIQGRMLGIKNVSRECATKFQCNASNNYNEKKNPVSKVILLDVKFVPDVNIKVKINNGSFSVETSILSDRKDSIELVCDVFANPLTKITWYRNKVKIGHYTVGEIGPEKNAEDRDNNVYTISNIQTTPMEPRFWAFPLRFQMDGVFMFAKYQCEVDTGKKNFVKYIEIKQK</sequence>
<keyword evidence="1" id="KW-0677">Repeat</keyword>
<proteinExistence type="predicted"/>
<dbReference type="PROSITE" id="PS50835">
    <property type="entry name" value="IG_LIKE"/>
    <property type="match status" value="2"/>
</dbReference>
<protein>
    <submittedName>
        <fullName evidence="5">Hemicentin-1</fullName>
    </submittedName>
</protein>
<dbReference type="HOGENOM" id="CLU_746506_0_0_1"/>
<feature type="domain" description="Ig-like" evidence="4">
    <location>
        <begin position="153"/>
        <end position="236"/>
    </location>
</feature>
<evidence type="ECO:0000256" key="1">
    <source>
        <dbReference type="ARBA" id="ARBA00022737"/>
    </source>
</evidence>
<evidence type="ECO:0000256" key="3">
    <source>
        <dbReference type="ARBA" id="ARBA00023319"/>
    </source>
</evidence>
<evidence type="ECO:0000313" key="5">
    <source>
        <dbReference type="EMBL" id="EKC38552.1"/>
    </source>
</evidence>
<dbReference type="InterPro" id="IPR013783">
    <property type="entry name" value="Ig-like_fold"/>
</dbReference>
<dbReference type="InterPro" id="IPR051170">
    <property type="entry name" value="Neural/epithelial_adhesion"/>
</dbReference>
<evidence type="ECO:0000256" key="2">
    <source>
        <dbReference type="ARBA" id="ARBA00023157"/>
    </source>
</evidence>
<feature type="domain" description="Ig-like" evidence="4">
    <location>
        <begin position="247"/>
        <end position="369"/>
    </location>
</feature>
<dbReference type="InterPro" id="IPR036179">
    <property type="entry name" value="Ig-like_dom_sf"/>
</dbReference>
<accession>K1QNV3</accession>
<dbReference type="Gene3D" id="2.60.40.10">
    <property type="entry name" value="Immunoglobulins"/>
    <property type="match status" value="2"/>
</dbReference>
<dbReference type="InterPro" id="IPR003599">
    <property type="entry name" value="Ig_sub"/>
</dbReference>
<evidence type="ECO:0000259" key="4">
    <source>
        <dbReference type="PROSITE" id="PS50835"/>
    </source>
</evidence>
<dbReference type="InParanoid" id="K1QNV3"/>
<dbReference type="Pfam" id="PF13927">
    <property type="entry name" value="Ig_3"/>
    <property type="match status" value="1"/>
</dbReference>
<dbReference type="SMART" id="SM00409">
    <property type="entry name" value="IG"/>
    <property type="match status" value="3"/>
</dbReference>
<dbReference type="SUPFAM" id="SSF48726">
    <property type="entry name" value="Immunoglobulin"/>
    <property type="match status" value="3"/>
</dbReference>
<dbReference type="EMBL" id="JH817779">
    <property type="protein sequence ID" value="EKC38552.1"/>
    <property type="molecule type" value="Genomic_DNA"/>
</dbReference>
<dbReference type="PANTHER" id="PTHR12231:SF253">
    <property type="entry name" value="DPR-INTERACTING PROTEIN ETA, ISOFORM B-RELATED"/>
    <property type="match status" value="1"/>
</dbReference>
<dbReference type="AlphaFoldDB" id="K1QNV3"/>
<dbReference type="InterPro" id="IPR007110">
    <property type="entry name" value="Ig-like_dom"/>
</dbReference>
<keyword evidence="2" id="KW-1015">Disulfide bond</keyword>